<gene>
    <name evidence="3" type="ORF">J2S55_002610</name>
</gene>
<feature type="region of interest" description="Disordered" evidence="1">
    <location>
        <begin position="130"/>
        <end position="209"/>
    </location>
</feature>
<comment type="caution">
    <text evidence="3">The sequence shown here is derived from an EMBL/GenBank/DDBJ whole genome shotgun (WGS) entry which is preliminary data.</text>
</comment>
<feature type="compositionally biased region" description="Basic and acidic residues" evidence="1">
    <location>
        <begin position="149"/>
        <end position="209"/>
    </location>
</feature>
<keyword evidence="4" id="KW-1185">Reference proteome</keyword>
<name>A0ABT9R3F6_9ACTN</name>
<sequence length="209" mass="22378">MRSSAIATVVAVLGTVVATAGSGAAVAGTGPRGPEPVYVFNLHGAEEGRADQRPTDLVLSENSSISEVTWSKWGPQAALGTGKLTGTWCLPDCETEPYTATVLLGSVQRMKGKRYFAHFGVSGDFPEPEDHIGALIGELPTPEQAGRTKQADRTERTDRADRADRAEQTGRAEHSGRAEQGGRTEQSRRAEHSGRAEQAGRAERGPRWR</sequence>
<evidence type="ECO:0000313" key="4">
    <source>
        <dbReference type="Proteomes" id="UP001230426"/>
    </source>
</evidence>
<dbReference type="Proteomes" id="UP001230426">
    <property type="component" value="Unassembled WGS sequence"/>
</dbReference>
<keyword evidence="2" id="KW-0732">Signal</keyword>
<reference evidence="3 4" key="1">
    <citation type="submission" date="2023-07" db="EMBL/GenBank/DDBJ databases">
        <title>Sequencing the genomes of 1000 actinobacteria strains.</title>
        <authorList>
            <person name="Klenk H.-P."/>
        </authorList>
    </citation>
    <scope>NUCLEOTIDE SEQUENCE [LARGE SCALE GENOMIC DNA]</scope>
    <source>
        <strain evidence="3 4">DSM 44109</strain>
    </source>
</reference>
<evidence type="ECO:0000256" key="1">
    <source>
        <dbReference type="SAM" id="MobiDB-lite"/>
    </source>
</evidence>
<dbReference type="RefSeq" id="WP_306860151.1">
    <property type="nucleotide sequence ID" value="NZ_JAUSRB010000002.1"/>
</dbReference>
<evidence type="ECO:0008006" key="5">
    <source>
        <dbReference type="Google" id="ProtNLM"/>
    </source>
</evidence>
<organism evidence="3 4">
    <name type="scientific">Streptosporangium brasiliense</name>
    <dbReference type="NCBI Taxonomy" id="47480"/>
    <lineage>
        <taxon>Bacteria</taxon>
        <taxon>Bacillati</taxon>
        <taxon>Actinomycetota</taxon>
        <taxon>Actinomycetes</taxon>
        <taxon>Streptosporangiales</taxon>
        <taxon>Streptosporangiaceae</taxon>
        <taxon>Streptosporangium</taxon>
    </lineage>
</organism>
<accession>A0ABT9R3F6</accession>
<dbReference type="EMBL" id="JAUSRB010000002">
    <property type="protein sequence ID" value="MDP9863344.1"/>
    <property type="molecule type" value="Genomic_DNA"/>
</dbReference>
<feature type="signal peptide" evidence="2">
    <location>
        <begin position="1"/>
        <end position="20"/>
    </location>
</feature>
<protein>
    <recommendedName>
        <fullName evidence="5">Lipoprotein</fullName>
    </recommendedName>
</protein>
<proteinExistence type="predicted"/>
<evidence type="ECO:0000313" key="3">
    <source>
        <dbReference type="EMBL" id="MDP9863344.1"/>
    </source>
</evidence>
<feature type="chain" id="PRO_5046509826" description="Lipoprotein" evidence="2">
    <location>
        <begin position="21"/>
        <end position="209"/>
    </location>
</feature>
<evidence type="ECO:0000256" key="2">
    <source>
        <dbReference type="SAM" id="SignalP"/>
    </source>
</evidence>